<sequence>MKNIEALFKFYTDLYKILCTITYFTSSGLLKSCELSSTPEQSRQKMAMFFFVANAVAMFFKLNRLWNLHIYVYKWFVE</sequence>
<proteinExistence type="predicted"/>
<reference evidence="2" key="2">
    <citation type="journal article" date="2015" name="Data Brief">
        <title>Shoot transcriptome of the giant reed, Arundo donax.</title>
        <authorList>
            <person name="Barrero R.A."/>
            <person name="Guerrero F.D."/>
            <person name="Moolhuijzen P."/>
            <person name="Goolsby J.A."/>
            <person name="Tidwell J."/>
            <person name="Bellgard S.E."/>
            <person name="Bellgard M.I."/>
        </authorList>
    </citation>
    <scope>NUCLEOTIDE SEQUENCE</scope>
    <source>
        <tissue evidence="2">Shoot tissue taken approximately 20 cm above the soil surface</tissue>
    </source>
</reference>
<name>A0A0A9F8Q8_ARUDO</name>
<reference evidence="2" key="1">
    <citation type="submission" date="2014-09" db="EMBL/GenBank/DDBJ databases">
        <authorList>
            <person name="Magalhaes I.L.F."/>
            <person name="Oliveira U."/>
            <person name="Santos F.R."/>
            <person name="Vidigal T.H.D.A."/>
            <person name="Brescovit A.D."/>
            <person name="Santos A.J."/>
        </authorList>
    </citation>
    <scope>NUCLEOTIDE SEQUENCE</scope>
    <source>
        <tissue evidence="2">Shoot tissue taken approximately 20 cm above the soil surface</tissue>
    </source>
</reference>
<keyword evidence="1" id="KW-0472">Membrane</keyword>
<keyword evidence="1" id="KW-0812">Transmembrane</keyword>
<feature type="transmembrane region" description="Helical" evidence="1">
    <location>
        <begin position="46"/>
        <end position="66"/>
    </location>
</feature>
<accession>A0A0A9F8Q8</accession>
<dbReference type="AlphaFoldDB" id="A0A0A9F8Q8"/>
<dbReference type="EMBL" id="GBRH01188451">
    <property type="protein sequence ID" value="JAE09445.1"/>
    <property type="molecule type" value="Transcribed_RNA"/>
</dbReference>
<keyword evidence="1" id="KW-1133">Transmembrane helix</keyword>
<protein>
    <submittedName>
        <fullName evidence="2">Uncharacterized protein</fullName>
    </submittedName>
</protein>
<organism evidence="2">
    <name type="scientific">Arundo donax</name>
    <name type="common">Giant reed</name>
    <name type="synonym">Donax arundinaceus</name>
    <dbReference type="NCBI Taxonomy" id="35708"/>
    <lineage>
        <taxon>Eukaryota</taxon>
        <taxon>Viridiplantae</taxon>
        <taxon>Streptophyta</taxon>
        <taxon>Embryophyta</taxon>
        <taxon>Tracheophyta</taxon>
        <taxon>Spermatophyta</taxon>
        <taxon>Magnoliopsida</taxon>
        <taxon>Liliopsida</taxon>
        <taxon>Poales</taxon>
        <taxon>Poaceae</taxon>
        <taxon>PACMAD clade</taxon>
        <taxon>Arundinoideae</taxon>
        <taxon>Arundineae</taxon>
        <taxon>Arundo</taxon>
    </lineage>
</organism>
<evidence type="ECO:0000256" key="1">
    <source>
        <dbReference type="SAM" id="Phobius"/>
    </source>
</evidence>
<evidence type="ECO:0000313" key="2">
    <source>
        <dbReference type="EMBL" id="JAE09445.1"/>
    </source>
</evidence>